<keyword evidence="4 7" id="KW-0863">Zinc-finger</keyword>
<comment type="caution">
    <text evidence="10">The sequence shown here is derived from an EMBL/GenBank/DDBJ whole genome shotgun (WGS) entry which is preliminary data.</text>
</comment>
<dbReference type="GO" id="GO:0071037">
    <property type="term" value="P:nuclear polyadenylation-dependent snRNA catabolic process"/>
    <property type="evidence" value="ECO:0007669"/>
    <property type="project" value="TreeGrafter"/>
</dbReference>
<feature type="region of interest" description="Disordered" evidence="8">
    <location>
        <begin position="125"/>
        <end position="162"/>
    </location>
</feature>
<feature type="region of interest" description="Disordered" evidence="8">
    <location>
        <begin position="1"/>
        <end position="111"/>
    </location>
</feature>
<feature type="compositionally biased region" description="Low complexity" evidence="8">
    <location>
        <begin position="701"/>
        <end position="712"/>
    </location>
</feature>
<dbReference type="GO" id="GO:0008270">
    <property type="term" value="F:zinc ion binding"/>
    <property type="evidence" value="ECO:0007669"/>
    <property type="project" value="UniProtKB-KW"/>
</dbReference>
<evidence type="ECO:0000256" key="7">
    <source>
        <dbReference type="PROSITE-ProRule" id="PRU00047"/>
    </source>
</evidence>
<evidence type="ECO:0000313" key="11">
    <source>
        <dbReference type="Proteomes" id="UP000572817"/>
    </source>
</evidence>
<dbReference type="GO" id="GO:0071031">
    <property type="term" value="P:nuclear mRNA surveillance of mRNA 3'-end processing"/>
    <property type="evidence" value="ECO:0007669"/>
    <property type="project" value="TreeGrafter"/>
</dbReference>
<evidence type="ECO:0000256" key="5">
    <source>
        <dbReference type="ARBA" id="ARBA00022833"/>
    </source>
</evidence>
<sequence>MEEDDSRTATVGRKRQRELQDEQPDVDMSTPDKKVKLDDAESDYSPSLDPQDKDKPARERQESPSQLDLDFPHMSAASETAAKVDQLSTAQEKAETYAPPEMAQPAAALSEAEDFIALPADDDFEAENDDASSNGSDDDDDDGIQEGEKAEPDEPSIGSGQASGAQVPFIIEAGPFTLTKNQSKLVRQFESERALRILKTGIGPYWTSKRGFYNKNVVGAVVTMPIPQNPDKKNPAKTTNALQKDVIRNRLATVIGANHPIGLLAMYHDQAESKDFNQLVVYRKQEQIDALRSYLGVTPVEFTLKGGKDESFFLNVLAADGSKTLQLQDNKKLKANRGITSSLADGLFAYVKRRLESGVMAPDTYEGFNPDQPRRVLQKAIKQDIGAGVFNADPQYAWEHLNNGTKPPVLPPKEASESHSQPVSKEASAPSTKPSTPASVSRVKEASSGEEGEISEDEAEYTPPSPPPQSEAPTQTSGDPTRTRMFQLSAEERQLQTRYFGSTRDDDPVRCLICAELGHMQEGCPARTCQHCKAVDQHFTYNCPIVAKCTKCRERGHAKENCPSKLARSAADGFFCDLCNKPGHVEEECSLLWRTFNPDKIPNLNKVARMTVSCYQCGSHLHWGDDCPMRPRKAVVNCDTFSAKEANRYLIDPEAAEAELKQNGFSGQGVSIKGRAQNQHTYFTSSEDDGDIDNFYRNKRSNNSNNGPSRGNIRINAGAGPRGGRFSQKNDRPGGSNGGSSGYNEYRNNSNQFEPIARGFQPPLPNEPPPPLPPPPARGGYGGRGRGRGGRGGSGGGGGGSSGVNQMPLPPRPSAPPRKRGRGGKR</sequence>
<keyword evidence="5" id="KW-0862">Zinc</keyword>
<dbReference type="InterPro" id="IPR051644">
    <property type="entry name" value="TRAMP_AT-DNA-binding"/>
</dbReference>
<dbReference type="GO" id="GO:0071036">
    <property type="term" value="P:nuclear polyadenylation-dependent snoRNA catabolic process"/>
    <property type="evidence" value="ECO:0007669"/>
    <property type="project" value="TreeGrafter"/>
</dbReference>
<gene>
    <name evidence="10" type="ORF">GTA08_BOTSDO08770</name>
</gene>
<feature type="compositionally biased region" description="Acidic residues" evidence="8">
    <location>
        <begin position="125"/>
        <end position="145"/>
    </location>
</feature>
<dbReference type="GO" id="GO:0031499">
    <property type="term" value="C:TRAMP complex"/>
    <property type="evidence" value="ECO:0007669"/>
    <property type="project" value="TreeGrafter"/>
</dbReference>
<feature type="compositionally biased region" description="Low complexity" evidence="8">
    <location>
        <begin position="742"/>
        <end position="751"/>
    </location>
</feature>
<dbReference type="SMART" id="SM00343">
    <property type="entry name" value="ZnF_C2HC"/>
    <property type="match status" value="5"/>
</dbReference>
<dbReference type="GO" id="GO:0071039">
    <property type="term" value="P:nuclear polyadenylation-dependent CUT catabolic process"/>
    <property type="evidence" value="ECO:0007669"/>
    <property type="project" value="TreeGrafter"/>
</dbReference>
<keyword evidence="3" id="KW-0677">Repeat</keyword>
<dbReference type="PROSITE" id="PS50158">
    <property type="entry name" value="ZF_CCHC"/>
    <property type="match status" value="1"/>
</dbReference>
<evidence type="ECO:0000256" key="4">
    <source>
        <dbReference type="ARBA" id="ARBA00022771"/>
    </source>
</evidence>
<evidence type="ECO:0000256" key="6">
    <source>
        <dbReference type="ARBA" id="ARBA00023242"/>
    </source>
</evidence>
<feature type="compositionally biased region" description="Acidic residues" evidence="8">
    <location>
        <begin position="448"/>
        <end position="460"/>
    </location>
</feature>
<feature type="compositionally biased region" description="Pro residues" evidence="8">
    <location>
        <begin position="762"/>
        <end position="777"/>
    </location>
</feature>
<organism evidence="10 11">
    <name type="scientific">Botryosphaeria dothidea</name>
    <dbReference type="NCBI Taxonomy" id="55169"/>
    <lineage>
        <taxon>Eukaryota</taxon>
        <taxon>Fungi</taxon>
        <taxon>Dikarya</taxon>
        <taxon>Ascomycota</taxon>
        <taxon>Pezizomycotina</taxon>
        <taxon>Dothideomycetes</taxon>
        <taxon>Dothideomycetes incertae sedis</taxon>
        <taxon>Botryosphaeriales</taxon>
        <taxon>Botryosphaeriaceae</taxon>
        <taxon>Botryosphaeria</taxon>
    </lineage>
</organism>
<comment type="subcellular location">
    <subcellularLocation>
        <location evidence="1">Nucleus</location>
    </subcellularLocation>
</comment>
<accession>A0A8H4MXK1</accession>
<evidence type="ECO:0000256" key="3">
    <source>
        <dbReference type="ARBA" id="ARBA00022737"/>
    </source>
</evidence>
<evidence type="ECO:0000313" key="10">
    <source>
        <dbReference type="EMBL" id="KAF4302709.1"/>
    </source>
</evidence>
<feature type="domain" description="CCHC-type" evidence="9">
    <location>
        <begin position="548"/>
        <end position="564"/>
    </location>
</feature>
<feature type="compositionally biased region" description="Gly residues" evidence="8">
    <location>
        <begin position="779"/>
        <end position="802"/>
    </location>
</feature>
<dbReference type="GO" id="GO:0071035">
    <property type="term" value="P:nuclear polyadenylation-dependent rRNA catabolic process"/>
    <property type="evidence" value="ECO:0007669"/>
    <property type="project" value="TreeGrafter"/>
</dbReference>
<dbReference type="PANTHER" id="PTHR46543:SF1">
    <property type="entry name" value="ZINC FINGER CCHC DOMAIN-CONTAINING PROTEIN 7"/>
    <property type="match status" value="1"/>
</dbReference>
<reference evidence="10" key="1">
    <citation type="submission" date="2020-04" db="EMBL/GenBank/DDBJ databases">
        <title>Genome Assembly and Annotation of Botryosphaeria dothidea sdau 11-99, a Latent Pathogen of Apple Fruit Ring Rot in China.</title>
        <authorList>
            <person name="Yu C."/>
            <person name="Diao Y."/>
            <person name="Lu Q."/>
            <person name="Zhao J."/>
            <person name="Cui S."/>
            <person name="Peng C."/>
            <person name="He B."/>
            <person name="Liu H."/>
        </authorList>
    </citation>
    <scope>NUCLEOTIDE SEQUENCE [LARGE SCALE GENOMIC DNA]</scope>
    <source>
        <strain evidence="10">Sdau11-99</strain>
    </source>
</reference>
<dbReference type="PANTHER" id="PTHR46543">
    <property type="entry name" value="ZINC FINGER CCHC DOMAIN-CONTAINING PROTEIN 7"/>
    <property type="match status" value="1"/>
</dbReference>
<evidence type="ECO:0000256" key="1">
    <source>
        <dbReference type="ARBA" id="ARBA00004123"/>
    </source>
</evidence>
<feature type="region of interest" description="Disordered" evidence="8">
    <location>
        <begin position="399"/>
        <end position="481"/>
    </location>
</feature>
<dbReference type="Gene3D" id="4.10.60.10">
    <property type="entry name" value="Zinc finger, CCHC-type"/>
    <property type="match status" value="1"/>
</dbReference>
<dbReference type="OrthoDB" id="7608935at2759"/>
<dbReference type="EMBL" id="WWBZ02000062">
    <property type="protein sequence ID" value="KAF4302709.1"/>
    <property type="molecule type" value="Genomic_DNA"/>
</dbReference>
<feature type="compositionally biased region" description="Low complexity" evidence="8">
    <location>
        <begin position="427"/>
        <end position="441"/>
    </location>
</feature>
<protein>
    <submittedName>
        <fullName evidence="10">Zinc finger CCHC-type protein</fullName>
    </submittedName>
</protein>
<keyword evidence="11" id="KW-1185">Reference proteome</keyword>
<keyword evidence="2" id="KW-0479">Metal-binding</keyword>
<dbReference type="InterPro" id="IPR001878">
    <property type="entry name" value="Znf_CCHC"/>
</dbReference>
<feature type="region of interest" description="Disordered" evidence="8">
    <location>
        <begin position="682"/>
        <end position="826"/>
    </location>
</feature>
<evidence type="ECO:0000256" key="2">
    <source>
        <dbReference type="ARBA" id="ARBA00022723"/>
    </source>
</evidence>
<keyword evidence="6" id="KW-0539">Nucleus</keyword>
<dbReference type="Proteomes" id="UP000572817">
    <property type="component" value="Unassembled WGS sequence"/>
</dbReference>
<dbReference type="SUPFAM" id="SSF57756">
    <property type="entry name" value="Retrovirus zinc finger-like domains"/>
    <property type="match status" value="1"/>
</dbReference>
<feature type="compositionally biased region" description="Basic and acidic residues" evidence="8">
    <location>
        <begin position="30"/>
        <end position="39"/>
    </location>
</feature>
<dbReference type="AlphaFoldDB" id="A0A8H4MXK1"/>
<evidence type="ECO:0000256" key="8">
    <source>
        <dbReference type="SAM" id="MobiDB-lite"/>
    </source>
</evidence>
<proteinExistence type="predicted"/>
<dbReference type="GO" id="GO:0003723">
    <property type="term" value="F:RNA binding"/>
    <property type="evidence" value="ECO:0007669"/>
    <property type="project" value="TreeGrafter"/>
</dbReference>
<dbReference type="GO" id="GO:0071038">
    <property type="term" value="P:TRAMP-dependent tRNA surveillance pathway"/>
    <property type="evidence" value="ECO:0007669"/>
    <property type="project" value="TreeGrafter"/>
</dbReference>
<dbReference type="InterPro" id="IPR036875">
    <property type="entry name" value="Znf_CCHC_sf"/>
</dbReference>
<feature type="compositionally biased region" description="Basic and acidic residues" evidence="8">
    <location>
        <begin position="50"/>
        <end position="62"/>
    </location>
</feature>
<evidence type="ECO:0000259" key="9">
    <source>
        <dbReference type="PROSITE" id="PS50158"/>
    </source>
</evidence>
<feature type="compositionally biased region" description="Basic residues" evidence="8">
    <location>
        <begin position="817"/>
        <end position="826"/>
    </location>
</feature>
<name>A0A8H4MXK1_9PEZI</name>